<sequence length="127" mass="14722">MRVFRVPQWALGVVTDRCRNWLRFVRFAEIKTICGEVREMSAAGSFRSFSLRTAARHALAARSRRRWRRQWGEERRRREASVMAAFVAGGVGIVVFGFEAGDQNLLDLNPDQLFDLDQILDFTCRNQ</sequence>
<comment type="caution">
    <text evidence="2">The sequence shown here is derived from an EMBL/GenBank/DDBJ whole genome shotgun (WGS) entry which is preliminary data.</text>
</comment>
<name>A0A080M2Y0_9PROT</name>
<feature type="transmembrane region" description="Helical" evidence="1">
    <location>
        <begin position="80"/>
        <end position="98"/>
    </location>
</feature>
<gene>
    <name evidence="2" type="ORF">AW09_003324</name>
</gene>
<keyword evidence="1" id="KW-1133">Transmembrane helix</keyword>
<protein>
    <submittedName>
        <fullName evidence="2">Uncharacterized protein</fullName>
    </submittedName>
</protein>
<reference evidence="2 3" key="1">
    <citation type="submission" date="2014-02" db="EMBL/GenBank/DDBJ databases">
        <title>Expanding our view of genomic diversity in Candidatus Accumulibacter clades.</title>
        <authorList>
            <person name="Skennerton C.T."/>
            <person name="Barr J.J."/>
            <person name="Slater F.R."/>
            <person name="Bond P.L."/>
            <person name="Tyson G.W."/>
        </authorList>
    </citation>
    <scope>NUCLEOTIDE SEQUENCE [LARGE SCALE GENOMIC DNA]</scope>
    <source>
        <strain evidence="3">BA-91</strain>
    </source>
</reference>
<dbReference type="AlphaFoldDB" id="A0A080M2Y0"/>
<dbReference type="Proteomes" id="UP000020077">
    <property type="component" value="Unassembled WGS sequence"/>
</dbReference>
<organism evidence="2 3">
    <name type="scientific">Candidatus Accumulibacter phosphatis</name>
    <dbReference type="NCBI Taxonomy" id="327160"/>
    <lineage>
        <taxon>Bacteria</taxon>
        <taxon>Pseudomonadati</taxon>
        <taxon>Pseudomonadota</taxon>
        <taxon>Betaproteobacteria</taxon>
        <taxon>Candidatus Accumulibacter</taxon>
    </lineage>
</organism>
<keyword evidence="1" id="KW-0812">Transmembrane</keyword>
<dbReference type="EMBL" id="JDVG02000530">
    <property type="protein sequence ID" value="KFB71539.1"/>
    <property type="molecule type" value="Genomic_DNA"/>
</dbReference>
<evidence type="ECO:0000313" key="3">
    <source>
        <dbReference type="Proteomes" id="UP000020077"/>
    </source>
</evidence>
<proteinExistence type="predicted"/>
<keyword evidence="1" id="KW-0472">Membrane</keyword>
<evidence type="ECO:0000256" key="1">
    <source>
        <dbReference type="SAM" id="Phobius"/>
    </source>
</evidence>
<evidence type="ECO:0000313" key="2">
    <source>
        <dbReference type="EMBL" id="KFB71539.1"/>
    </source>
</evidence>
<accession>A0A080M2Y0</accession>